<evidence type="ECO:0000256" key="12">
    <source>
        <dbReference type="RuleBase" id="RU003484"/>
    </source>
</evidence>
<feature type="transmembrane region" description="Helical" evidence="10">
    <location>
        <begin position="362"/>
        <end position="385"/>
    </location>
</feature>
<dbReference type="EMBL" id="JACXWD010000015">
    <property type="protein sequence ID" value="MBD3867747.1"/>
    <property type="molecule type" value="Genomic_DNA"/>
</dbReference>
<feature type="transmembrane region" description="Helical" evidence="10">
    <location>
        <begin position="117"/>
        <end position="136"/>
    </location>
</feature>
<feature type="transmembrane region" description="Helical" evidence="10">
    <location>
        <begin position="412"/>
        <end position="434"/>
    </location>
</feature>
<evidence type="ECO:0000256" key="7">
    <source>
        <dbReference type="ARBA" id="ARBA00023010"/>
    </source>
</evidence>
<comment type="similarity">
    <text evidence="2 10 13">Belongs to the SecY/SEC61-alpha family.</text>
</comment>
<dbReference type="PROSITE" id="PS00756">
    <property type="entry name" value="SECY_2"/>
    <property type="match status" value="1"/>
</dbReference>
<keyword evidence="7 10" id="KW-0811">Translocation</keyword>
<feature type="transmembrane region" description="Helical" evidence="10">
    <location>
        <begin position="70"/>
        <end position="97"/>
    </location>
</feature>
<reference evidence="14 15" key="1">
    <citation type="submission" date="2020-08" db="EMBL/GenBank/DDBJ databases">
        <title>Acidobacteriota in marine sediments use diverse sulfur dissimilation pathways.</title>
        <authorList>
            <person name="Wasmund K."/>
        </authorList>
    </citation>
    <scope>NUCLEOTIDE SEQUENCE [LARGE SCALE GENOMIC DNA]</scope>
    <source>
        <strain evidence="14">MAG AM4</strain>
    </source>
</reference>
<dbReference type="AlphaFoldDB" id="A0A8J6XSE4"/>
<dbReference type="InterPro" id="IPR026593">
    <property type="entry name" value="SecY"/>
</dbReference>
<evidence type="ECO:0000256" key="11">
    <source>
        <dbReference type="RuleBase" id="RU000537"/>
    </source>
</evidence>
<comment type="caution">
    <text evidence="10">Lacks conserved residue(s) required for the propagation of feature annotation.</text>
</comment>
<sequence length="460" mass="50655">MMQAFRNILSIPDLRRRVFYTFGLLGVYRIGGHIPTPGIDSQALMELFQRNQGSILGFVDMFSGGNFSKLTIFALGIMPYITASIILQLLTVIWPYLEKLSKEGEAGRKKITQYTRYGTVALSLVQSFGISIWLETGAGSGVVTSPGWGFRLMTMLTLTTGTAFIMWLGEQISERGIGNGISLIIYAGIVVGLPGAIVNTIQDLKTGALSAFTVLLLLILMVGVVAAIVFVERAQRKIPIQYARRVVGRRVYGGAATFLPLRVNTAGVIPVIFASSMLAIPQTLGGIDKLKEWGWLQAILRQLDYSAMFYNVAYAAMIIFFCFFYVSIIFNPVDQADNMKKYGGFIPGIRPGKRTAEYIDRILTRLTFGGALYLAAISLLPMILINGLRVQTLPFIGPSLEGFFPTWITQGLGIKFFFGGTSLLIVVGVAMDTVQQIESQLIMRHYDGFLKGTRLRGRRG</sequence>
<dbReference type="HAMAP" id="MF_01465">
    <property type="entry name" value="SecY"/>
    <property type="match status" value="1"/>
</dbReference>
<dbReference type="Gene3D" id="1.10.3370.10">
    <property type="entry name" value="SecY subunit domain"/>
    <property type="match status" value="1"/>
</dbReference>
<feature type="transmembrane region" description="Helical" evidence="10">
    <location>
        <begin position="251"/>
        <end position="273"/>
    </location>
</feature>
<keyword evidence="8 10" id="KW-0472">Membrane</keyword>
<feature type="transmembrane region" description="Helical" evidence="10">
    <location>
        <begin position="148"/>
        <end position="169"/>
    </location>
</feature>
<evidence type="ECO:0000256" key="2">
    <source>
        <dbReference type="ARBA" id="ARBA00005751"/>
    </source>
</evidence>
<gene>
    <name evidence="10 14" type="primary">secY</name>
    <name evidence="14" type="ORF">IFK94_06460</name>
</gene>
<keyword evidence="10" id="KW-1003">Cell membrane</keyword>
<organism evidence="14 15">
    <name type="scientific">Candidatus Polarisedimenticola svalbardensis</name>
    <dbReference type="NCBI Taxonomy" id="2886004"/>
    <lineage>
        <taxon>Bacteria</taxon>
        <taxon>Pseudomonadati</taxon>
        <taxon>Acidobacteriota</taxon>
        <taxon>Candidatus Polarisedimenticolia</taxon>
        <taxon>Candidatus Polarisedimenticolales</taxon>
        <taxon>Candidatus Polarisedimenticolaceae</taxon>
        <taxon>Candidatus Polarisedimenticola</taxon>
    </lineage>
</organism>
<dbReference type="InterPro" id="IPR002208">
    <property type="entry name" value="SecY/SEC61-alpha"/>
</dbReference>
<dbReference type="PIRSF" id="PIRSF004557">
    <property type="entry name" value="SecY"/>
    <property type="match status" value="1"/>
</dbReference>
<evidence type="ECO:0000313" key="14">
    <source>
        <dbReference type="EMBL" id="MBD3867747.1"/>
    </source>
</evidence>
<evidence type="ECO:0000256" key="6">
    <source>
        <dbReference type="ARBA" id="ARBA00022989"/>
    </source>
</evidence>
<evidence type="ECO:0000256" key="10">
    <source>
        <dbReference type="HAMAP-Rule" id="MF_01465"/>
    </source>
</evidence>
<dbReference type="FunFam" id="1.10.3370.10:FF:000001">
    <property type="entry name" value="Preprotein translocase subunit SecY"/>
    <property type="match status" value="1"/>
</dbReference>
<dbReference type="GO" id="GO:0065002">
    <property type="term" value="P:intracellular protein transmembrane transport"/>
    <property type="evidence" value="ECO:0007669"/>
    <property type="project" value="UniProtKB-UniRule"/>
</dbReference>
<dbReference type="GO" id="GO:0006605">
    <property type="term" value="P:protein targeting"/>
    <property type="evidence" value="ECO:0007669"/>
    <property type="project" value="UniProtKB-UniRule"/>
</dbReference>
<keyword evidence="5 10" id="KW-0653">Protein transport</keyword>
<accession>A0A8J6XSE4</accession>
<evidence type="ECO:0000313" key="15">
    <source>
        <dbReference type="Proteomes" id="UP000648239"/>
    </source>
</evidence>
<dbReference type="PROSITE" id="PS00755">
    <property type="entry name" value="SECY_1"/>
    <property type="match status" value="1"/>
</dbReference>
<dbReference type="GO" id="GO:0043952">
    <property type="term" value="P:protein transport by the Sec complex"/>
    <property type="evidence" value="ECO:0007669"/>
    <property type="project" value="UniProtKB-UniRule"/>
</dbReference>
<dbReference type="Proteomes" id="UP000648239">
    <property type="component" value="Unassembled WGS sequence"/>
</dbReference>
<proteinExistence type="inferred from homology"/>
<evidence type="ECO:0000256" key="4">
    <source>
        <dbReference type="ARBA" id="ARBA00022692"/>
    </source>
</evidence>
<protein>
    <recommendedName>
        <fullName evidence="9 10">Protein translocase subunit SecY</fullName>
    </recommendedName>
</protein>
<evidence type="ECO:0000256" key="1">
    <source>
        <dbReference type="ARBA" id="ARBA00004141"/>
    </source>
</evidence>
<evidence type="ECO:0000256" key="3">
    <source>
        <dbReference type="ARBA" id="ARBA00022448"/>
    </source>
</evidence>
<feature type="transmembrane region" description="Helical" evidence="10">
    <location>
        <begin position="181"/>
        <end position="201"/>
    </location>
</feature>
<dbReference type="InterPro" id="IPR030659">
    <property type="entry name" value="SecY_CS"/>
</dbReference>
<evidence type="ECO:0000256" key="8">
    <source>
        <dbReference type="ARBA" id="ARBA00023136"/>
    </source>
</evidence>
<comment type="subcellular location">
    <subcellularLocation>
        <location evidence="10">Cell membrane</location>
        <topology evidence="10">Multi-pass membrane protein</topology>
    </subcellularLocation>
    <subcellularLocation>
        <location evidence="1 12">Membrane</location>
        <topology evidence="1 12">Multi-pass membrane protein</topology>
    </subcellularLocation>
</comment>
<comment type="caution">
    <text evidence="14">The sequence shown here is derived from an EMBL/GenBank/DDBJ whole genome shotgun (WGS) entry which is preliminary data.</text>
</comment>
<dbReference type="GO" id="GO:0005886">
    <property type="term" value="C:plasma membrane"/>
    <property type="evidence" value="ECO:0007669"/>
    <property type="project" value="UniProtKB-SubCell"/>
</dbReference>
<evidence type="ECO:0000256" key="9">
    <source>
        <dbReference type="ARBA" id="ARBA00039733"/>
    </source>
</evidence>
<dbReference type="PRINTS" id="PR00303">
    <property type="entry name" value="SECYTRNLCASE"/>
</dbReference>
<dbReference type="Pfam" id="PF00344">
    <property type="entry name" value="SecY"/>
    <property type="match status" value="1"/>
</dbReference>
<keyword evidence="3 10" id="KW-0813">Transport</keyword>
<comment type="function">
    <text evidence="10 11">The central subunit of the protein translocation channel SecYEG. Consists of two halves formed by TMs 1-5 and 6-10. These two domains form a lateral gate at the front which open onto the bilayer between TMs 2 and 7, and are clamped together by SecE at the back. The channel is closed by both a pore ring composed of hydrophobic SecY resides and a short helix (helix 2A) on the extracellular side of the membrane which forms a plug. The plug probably moves laterally to allow the channel to open. The ring and the pore may move independently.</text>
</comment>
<feature type="transmembrane region" description="Helical" evidence="10">
    <location>
        <begin position="312"/>
        <end position="333"/>
    </location>
</feature>
<keyword evidence="6 10" id="KW-1133">Transmembrane helix</keyword>
<evidence type="ECO:0000256" key="5">
    <source>
        <dbReference type="ARBA" id="ARBA00022927"/>
    </source>
</evidence>
<dbReference type="NCBIfam" id="TIGR00967">
    <property type="entry name" value="3a0501s007"/>
    <property type="match status" value="1"/>
</dbReference>
<comment type="subunit">
    <text evidence="10">Component of the Sec protein translocase complex. Heterotrimer consisting of SecY, SecE and SecG subunits. The heterotrimers can form oligomers, although 1 heterotrimer is thought to be able to translocate proteins. Interacts with the ribosome. Interacts with SecDF, and other proteins may be involved. Interacts with SecA.</text>
</comment>
<dbReference type="PANTHER" id="PTHR10906">
    <property type="entry name" value="SECY/SEC61-ALPHA FAMILY MEMBER"/>
    <property type="match status" value="1"/>
</dbReference>
<evidence type="ECO:0000256" key="13">
    <source>
        <dbReference type="RuleBase" id="RU004349"/>
    </source>
</evidence>
<keyword evidence="4 10" id="KW-0812">Transmembrane</keyword>
<dbReference type="SUPFAM" id="SSF103491">
    <property type="entry name" value="Preprotein translocase SecY subunit"/>
    <property type="match status" value="1"/>
</dbReference>
<dbReference type="InterPro" id="IPR023201">
    <property type="entry name" value="SecY_dom_sf"/>
</dbReference>
<feature type="transmembrane region" description="Helical" evidence="10">
    <location>
        <begin position="207"/>
        <end position="231"/>
    </location>
</feature>
<name>A0A8J6XSE4_9BACT</name>